<evidence type="ECO:0000256" key="1">
    <source>
        <dbReference type="SAM" id="Phobius"/>
    </source>
</evidence>
<feature type="transmembrane region" description="Helical" evidence="1">
    <location>
        <begin position="145"/>
        <end position="172"/>
    </location>
</feature>
<organism evidence="2 3">
    <name type="scientific">Acetobacter syzygii</name>
    <dbReference type="NCBI Taxonomy" id="146476"/>
    <lineage>
        <taxon>Bacteria</taxon>
        <taxon>Pseudomonadati</taxon>
        <taxon>Pseudomonadota</taxon>
        <taxon>Alphaproteobacteria</taxon>
        <taxon>Acetobacterales</taxon>
        <taxon>Acetobacteraceae</taxon>
        <taxon>Acetobacter</taxon>
    </lineage>
</organism>
<protein>
    <recommendedName>
        <fullName evidence="4">Type II secretion system protein GspF domain-containing protein</fullName>
    </recommendedName>
</protein>
<dbReference type="PANTHER" id="PTHR30012:SF0">
    <property type="entry name" value="TYPE II SECRETION SYSTEM PROTEIN F-RELATED"/>
    <property type="match status" value="1"/>
</dbReference>
<dbReference type="InterPro" id="IPR042094">
    <property type="entry name" value="T2SS_GspF_sf"/>
</dbReference>
<sequence>MSLQIVFTDARQKNDRGSNSSVASWLDRHLSFNTRVRFRLYKMIAVRMRQRATFERILTLYGRQLRRRGKTSVPRILDEIIDSIVTDGKNYAEAFRPFVPEDEYMMIFAGTKSGDIPGAMELICDVKSRTGVILNSAKKMATQPLLYLGIIVVYLYTIARFVIPSLLVGITMSKTDSMALDILVFASRLASPVNAVLILCFLAFSFVATWWSLSRLTGFLRLWLEKIPPWSIYRNIQGYIWMSSFIALVQSGVPESEALKNQIDRANPWLKERLSAILYNLKHQGGSLPDAMWQAGFDFPSPEIIDDIESCWGGKGAYQRLLEASKNWADEIQIATTTQTKYVQSGFTILMMTVLGGLMIVSEMVGRDMMNIGHFH</sequence>
<dbReference type="PANTHER" id="PTHR30012">
    <property type="entry name" value="GENERAL SECRETION PATHWAY PROTEIN"/>
    <property type="match status" value="1"/>
</dbReference>
<keyword evidence="1" id="KW-0812">Transmembrane</keyword>
<feature type="transmembrane region" description="Helical" evidence="1">
    <location>
        <begin position="342"/>
        <end position="361"/>
    </location>
</feature>
<dbReference type="Proteomes" id="UP000216033">
    <property type="component" value="Unassembled WGS sequence"/>
</dbReference>
<proteinExistence type="predicted"/>
<dbReference type="Gene3D" id="1.20.81.30">
    <property type="entry name" value="Type II secretion system (T2SS), domain F"/>
    <property type="match status" value="1"/>
</dbReference>
<keyword evidence="1" id="KW-1133">Transmembrane helix</keyword>
<dbReference type="AlphaFoldDB" id="A0A270B851"/>
<dbReference type="InterPro" id="IPR003004">
    <property type="entry name" value="GspF/PilC"/>
</dbReference>
<evidence type="ECO:0000313" key="3">
    <source>
        <dbReference type="Proteomes" id="UP000216033"/>
    </source>
</evidence>
<dbReference type="EMBL" id="NDFP01000018">
    <property type="protein sequence ID" value="PAL20841.1"/>
    <property type="molecule type" value="Genomic_DNA"/>
</dbReference>
<feature type="transmembrane region" description="Helical" evidence="1">
    <location>
        <begin position="192"/>
        <end position="213"/>
    </location>
</feature>
<accession>A0A270B851</accession>
<evidence type="ECO:0000313" key="2">
    <source>
        <dbReference type="EMBL" id="PAL20841.1"/>
    </source>
</evidence>
<evidence type="ECO:0008006" key="4">
    <source>
        <dbReference type="Google" id="ProtNLM"/>
    </source>
</evidence>
<dbReference type="OrthoDB" id="5444670at2"/>
<comment type="caution">
    <text evidence="2">The sequence shown here is derived from an EMBL/GenBank/DDBJ whole genome shotgun (WGS) entry which is preliminary data.</text>
</comment>
<dbReference type="RefSeq" id="WP_095351927.1">
    <property type="nucleotide sequence ID" value="NZ_NDFO01000019.1"/>
</dbReference>
<keyword evidence="1" id="KW-0472">Membrane</keyword>
<keyword evidence="3" id="KW-1185">Reference proteome</keyword>
<name>A0A270B851_9PROT</name>
<gene>
    <name evidence="2" type="ORF">B9K05_12560</name>
</gene>
<reference evidence="2 3" key="1">
    <citation type="submission" date="2017-04" db="EMBL/GenBank/DDBJ databases">
        <title>Kefir bacterial isolates.</title>
        <authorList>
            <person name="Kim Y."/>
            <person name="Blasche S."/>
            <person name="Patil K.R."/>
        </authorList>
    </citation>
    <scope>NUCLEOTIDE SEQUENCE [LARGE SCALE GENOMIC DNA]</scope>
    <source>
        <strain evidence="2 3">KR-2</strain>
    </source>
</reference>